<keyword evidence="10" id="KW-0234">DNA repair</keyword>
<comment type="subcellular location">
    <subcellularLocation>
        <location evidence="2">Nucleus</location>
    </subcellularLocation>
</comment>
<dbReference type="PROSITE" id="PS51805">
    <property type="entry name" value="EPHD"/>
    <property type="match status" value="1"/>
</dbReference>
<name>A0AAE0ERJ2_9CHLO</name>
<evidence type="ECO:0000313" key="17">
    <source>
        <dbReference type="EMBL" id="KAK3237382.1"/>
    </source>
</evidence>
<evidence type="ECO:0000256" key="7">
    <source>
        <dbReference type="ARBA" id="ARBA00022763"/>
    </source>
</evidence>
<protein>
    <recommendedName>
        <fullName evidence="4">RanBP-type and C3HC4-type zinc finger-containing protein 1</fullName>
        <ecNumber evidence="3">2.3.2.31</ecNumber>
    </recommendedName>
</protein>
<evidence type="ECO:0000259" key="14">
    <source>
        <dbReference type="PROSITE" id="PS50089"/>
    </source>
</evidence>
<gene>
    <name evidence="17" type="ORF">CYMTET_52540</name>
</gene>
<dbReference type="CDD" id="cd20404">
    <property type="entry name" value="Tudor_Agenet_AtEML-like"/>
    <property type="match status" value="1"/>
</dbReference>
<keyword evidence="18" id="KW-1185">Reference proteome</keyword>
<feature type="compositionally biased region" description="Polar residues" evidence="13">
    <location>
        <begin position="135"/>
        <end position="150"/>
    </location>
</feature>
<evidence type="ECO:0000259" key="15">
    <source>
        <dbReference type="PROSITE" id="PS50199"/>
    </source>
</evidence>
<dbReference type="InterPro" id="IPR031099">
    <property type="entry name" value="BRCA1-associated"/>
</dbReference>
<evidence type="ECO:0000256" key="3">
    <source>
        <dbReference type="ARBA" id="ARBA00012251"/>
    </source>
</evidence>
<evidence type="ECO:0000256" key="11">
    <source>
        <dbReference type="ARBA" id="ARBA00023242"/>
    </source>
</evidence>
<dbReference type="Gene3D" id="2.30.30.140">
    <property type="match status" value="1"/>
</dbReference>
<comment type="catalytic activity">
    <reaction evidence="1">
        <text>[E2 ubiquitin-conjugating enzyme]-S-ubiquitinyl-L-cysteine + [acceptor protein]-L-lysine = [E2 ubiquitin-conjugating enzyme]-L-cysteine + [acceptor protein]-N(6)-ubiquitinyl-L-lysine.</text>
        <dbReference type="EC" id="2.3.2.31"/>
    </reaction>
</comment>
<dbReference type="PANTHER" id="PTHR13763">
    <property type="entry name" value="BREAST CANCER TYPE 1 SUSCEPTIBILITY PROTEIN BRCA1"/>
    <property type="match status" value="1"/>
</dbReference>
<feature type="region of interest" description="Disordered" evidence="13">
    <location>
        <begin position="270"/>
        <end position="290"/>
    </location>
</feature>
<dbReference type="Proteomes" id="UP001190700">
    <property type="component" value="Unassembled WGS sequence"/>
</dbReference>
<evidence type="ECO:0000313" key="18">
    <source>
        <dbReference type="Proteomes" id="UP001190700"/>
    </source>
</evidence>
<dbReference type="AlphaFoldDB" id="A0AAE0ERJ2"/>
<dbReference type="InterPro" id="IPR034732">
    <property type="entry name" value="EPHD"/>
</dbReference>
<feature type="region of interest" description="Disordered" evidence="13">
    <location>
        <begin position="475"/>
        <end position="552"/>
    </location>
</feature>
<sequence>MASAVPLVVPELEGDTFSIALRALGKELSCPICLSLLENPVTKLPCNHYFCEECIKQSLRMQPKCPLCKAKFSRREFGSCDKMDKIVAAYKDVLSETGNESFCSQMPCAQQIRAAVATASKNSGMAEGAVVTAARSNVRTPSTATRSSLPSWAGHAVSSQQRQEERLERPLFSLLQTPEDPSASQREARRQSEADEQEPCIQDSQSSDRMRIGPAWDDDEVNDLDDDDVQPAFATGLRGPLQGKAKPSVPLFSPAGRGAPLSQVRAADFSPAGRGAPLSQCDEEDTEEGLQAQPRRVECESPALLLDASGPQVGAAREPSPYLGAAIEIFWALDDAWYGGVVEAVDNTAGTHTVRYNDGEREVVNLMKERYRLMGAGKASSKRPRDSSSPARPACGGQGRKRPRLFAASSGHPAERRAAAEIAANAPPMTAAGRSRSRGGAAASFEEWACGHCTYLNPAKGTRCKICTNRRPLEGSAAKTGLSPETPALGAETSKPFEEASPVPYAPASGASSAGGPAQAPPGKSSLDLEGGAPSKAVRRRSCLPGAPGTAGRRDAAGQALCELCGCGADCTSLGGLARVDAAGVHIKDDCTPDTAAGPSSDAQYVHVQCAEWAPSAYYADNGKLVNVLSEVTRGRKLKCTKCRATGAVLGCRNRRCRKTFHLACARAANCQFYPDSYEMACAEHTADEDLVEAEATLLQGHCSPPIRCRLAAGVADPSDQAVTNEHGMETGSEAAAERGASAHTGKCAAEPPAPAHAKAARAAGCAPPNPNQWLSHCEGM</sequence>
<accession>A0AAE0ERJ2</accession>
<dbReference type="InterPro" id="IPR001876">
    <property type="entry name" value="Znf_RanBP2"/>
</dbReference>
<feature type="compositionally biased region" description="Low complexity" evidence="13">
    <location>
        <begin position="732"/>
        <end position="743"/>
    </location>
</feature>
<dbReference type="SMART" id="SM00547">
    <property type="entry name" value="ZnF_RBZ"/>
    <property type="match status" value="1"/>
</dbReference>
<feature type="region of interest" description="Disordered" evidence="13">
    <location>
        <begin position="722"/>
        <end position="754"/>
    </location>
</feature>
<dbReference type="SMART" id="SM00249">
    <property type="entry name" value="PHD"/>
    <property type="match status" value="1"/>
</dbReference>
<dbReference type="CDD" id="cd15571">
    <property type="entry name" value="ePHD"/>
    <property type="match status" value="1"/>
</dbReference>
<keyword evidence="5" id="KW-0479">Metal-binding</keyword>
<reference evidence="17 18" key="1">
    <citation type="journal article" date="2015" name="Genome Biol. Evol.">
        <title>Comparative Genomics of a Bacterivorous Green Alga Reveals Evolutionary Causalities and Consequences of Phago-Mixotrophic Mode of Nutrition.</title>
        <authorList>
            <person name="Burns J.A."/>
            <person name="Paasch A."/>
            <person name="Narechania A."/>
            <person name="Kim E."/>
        </authorList>
    </citation>
    <scope>NUCLEOTIDE SEQUENCE [LARGE SCALE GENOMIC DNA]</scope>
    <source>
        <strain evidence="17 18">PLY_AMNH</strain>
    </source>
</reference>
<keyword evidence="11" id="KW-0539">Nucleus</keyword>
<dbReference type="GO" id="GO:0005634">
    <property type="term" value="C:nucleus"/>
    <property type="evidence" value="ECO:0007669"/>
    <property type="project" value="UniProtKB-SubCell"/>
</dbReference>
<dbReference type="Pfam" id="PF13771">
    <property type="entry name" value="zf-HC5HC2H"/>
    <property type="match status" value="1"/>
</dbReference>
<organism evidence="17 18">
    <name type="scientific">Cymbomonas tetramitiformis</name>
    <dbReference type="NCBI Taxonomy" id="36881"/>
    <lineage>
        <taxon>Eukaryota</taxon>
        <taxon>Viridiplantae</taxon>
        <taxon>Chlorophyta</taxon>
        <taxon>Pyramimonadophyceae</taxon>
        <taxon>Pyramimonadales</taxon>
        <taxon>Pyramimonadaceae</taxon>
        <taxon>Cymbomonas</taxon>
    </lineage>
</organism>
<dbReference type="SUPFAM" id="SSF57850">
    <property type="entry name" value="RING/U-box"/>
    <property type="match status" value="1"/>
</dbReference>
<dbReference type="EMBL" id="LGRX02034615">
    <property type="protein sequence ID" value="KAK3237382.1"/>
    <property type="molecule type" value="Genomic_DNA"/>
</dbReference>
<dbReference type="PROSITE" id="PS50089">
    <property type="entry name" value="ZF_RING_2"/>
    <property type="match status" value="1"/>
</dbReference>
<evidence type="ECO:0000256" key="9">
    <source>
        <dbReference type="ARBA" id="ARBA00022833"/>
    </source>
</evidence>
<dbReference type="SMART" id="SM00184">
    <property type="entry name" value="RING"/>
    <property type="match status" value="1"/>
</dbReference>
<comment type="caution">
    <text evidence="17">The sequence shown here is derived from an EMBL/GenBank/DDBJ whole genome shotgun (WGS) entry which is preliminary data.</text>
</comment>
<dbReference type="InterPro" id="IPR002999">
    <property type="entry name" value="Tudor"/>
</dbReference>
<dbReference type="Gene3D" id="3.30.40.10">
    <property type="entry name" value="Zinc/RING finger domain, C3HC4 (zinc finger)"/>
    <property type="match status" value="2"/>
</dbReference>
<keyword evidence="9" id="KW-0862">Zinc</keyword>
<evidence type="ECO:0000256" key="12">
    <source>
        <dbReference type="PROSITE-ProRule" id="PRU00322"/>
    </source>
</evidence>
<dbReference type="PANTHER" id="PTHR13763:SF0">
    <property type="entry name" value="BREAST CANCER TYPE 1 SUSCEPTIBILITY PROTEIN"/>
    <property type="match status" value="1"/>
</dbReference>
<dbReference type="SUPFAM" id="SSF90209">
    <property type="entry name" value="Ran binding protein zinc finger-like"/>
    <property type="match status" value="1"/>
</dbReference>
<evidence type="ECO:0000256" key="2">
    <source>
        <dbReference type="ARBA" id="ARBA00004123"/>
    </source>
</evidence>
<dbReference type="InterPro" id="IPR001841">
    <property type="entry name" value="Znf_RING"/>
</dbReference>
<keyword evidence="7" id="KW-0227">DNA damage</keyword>
<feature type="compositionally biased region" description="Low complexity" evidence="13">
    <location>
        <begin position="500"/>
        <end position="526"/>
    </location>
</feature>
<dbReference type="PROSITE" id="PS50199">
    <property type="entry name" value="ZF_RANBP2_2"/>
    <property type="match status" value="1"/>
</dbReference>
<dbReference type="InterPro" id="IPR017907">
    <property type="entry name" value="Znf_RING_CS"/>
</dbReference>
<dbReference type="PROSITE" id="PS01358">
    <property type="entry name" value="ZF_RANBP2_1"/>
    <property type="match status" value="1"/>
</dbReference>
<dbReference type="PROSITE" id="PS00518">
    <property type="entry name" value="ZF_RING_1"/>
    <property type="match status" value="1"/>
</dbReference>
<dbReference type="InterPro" id="IPR036443">
    <property type="entry name" value="Znf_RanBP2_sf"/>
</dbReference>
<evidence type="ECO:0000256" key="10">
    <source>
        <dbReference type="ARBA" id="ARBA00023204"/>
    </source>
</evidence>
<feature type="region of interest" description="Disordered" evidence="13">
    <location>
        <begin position="135"/>
        <end position="217"/>
    </location>
</feature>
<evidence type="ECO:0000256" key="5">
    <source>
        <dbReference type="ARBA" id="ARBA00022723"/>
    </source>
</evidence>
<proteinExistence type="predicted"/>
<evidence type="ECO:0000256" key="1">
    <source>
        <dbReference type="ARBA" id="ARBA00001798"/>
    </source>
</evidence>
<evidence type="ECO:0000256" key="13">
    <source>
        <dbReference type="SAM" id="MobiDB-lite"/>
    </source>
</evidence>
<feature type="domain" description="RING-type" evidence="14">
    <location>
        <begin position="30"/>
        <end position="69"/>
    </location>
</feature>
<feature type="region of interest" description="Disordered" evidence="13">
    <location>
        <begin position="375"/>
        <end position="412"/>
    </location>
</feature>
<evidence type="ECO:0000259" key="16">
    <source>
        <dbReference type="PROSITE" id="PS51805"/>
    </source>
</evidence>
<keyword evidence="6" id="KW-0677">Repeat</keyword>
<dbReference type="GO" id="GO:0000724">
    <property type="term" value="P:double-strand break repair via homologous recombination"/>
    <property type="evidence" value="ECO:0007669"/>
    <property type="project" value="TreeGrafter"/>
</dbReference>
<dbReference type="InterPro" id="IPR013083">
    <property type="entry name" value="Znf_RING/FYVE/PHD"/>
</dbReference>
<dbReference type="GO" id="GO:0008270">
    <property type="term" value="F:zinc ion binding"/>
    <property type="evidence" value="ECO:0007669"/>
    <property type="project" value="UniProtKB-KW"/>
</dbReference>
<feature type="domain" description="PHD-type" evidence="16">
    <location>
        <begin position="579"/>
        <end position="686"/>
    </location>
</feature>
<dbReference type="GO" id="GO:0061630">
    <property type="term" value="F:ubiquitin protein ligase activity"/>
    <property type="evidence" value="ECO:0007669"/>
    <property type="project" value="UniProtKB-EC"/>
</dbReference>
<evidence type="ECO:0000256" key="6">
    <source>
        <dbReference type="ARBA" id="ARBA00022737"/>
    </source>
</evidence>
<keyword evidence="8 12" id="KW-0863">Zinc-finger</keyword>
<dbReference type="Pfam" id="PF13923">
    <property type="entry name" value="zf-C3HC4_2"/>
    <property type="match status" value="1"/>
</dbReference>
<dbReference type="EC" id="2.3.2.31" evidence="3"/>
<evidence type="ECO:0000256" key="8">
    <source>
        <dbReference type="ARBA" id="ARBA00022771"/>
    </source>
</evidence>
<dbReference type="InterPro" id="IPR001965">
    <property type="entry name" value="Znf_PHD"/>
</dbReference>
<dbReference type="SMART" id="SM00333">
    <property type="entry name" value="TUDOR"/>
    <property type="match status" value="1"/>
</dbReference>
<dbReference type="Gene3D" id="2.30.30.380">
    <property type="entry name" value="Zn-finger domain of Sec23/24"/>
    <property type="match status" value="1"/>
</dbReference>
<evidence type="ECO:0000256" key="4">
    <source>
        <dbReference type="ARBA" id="ARBA00017887"/>
    </source>
</evidence>
<feature type="domain" description="RanBP2-type" evidence="15">
    <location>
        <begin position="438"/>
        <end position="473"/>
    </location>
</feature>
<dbReference type="GO" id="GO:0045944">
    <property type="term" value="P:positive regulation of transcription by RNA polymerase II"/>
    <property type="evidence" value="ECO:0007669"/>
    <property type="project" value="TreeGrafter"/>
</dbReference>